<dbReference type="OMA" id="TEMCKAS"/>
<feature type="transmembrane region" description="Helical" evidence="6">
    <location>
        <begin position="239"/>
        <end position="261"/>
    </location>
</feature>
<keyword evidence="2 6" id="KW-0812">Transmembrane</keyword>
<reference evidence="7 8" key="1">
    <citation type="journal article" date="2012" name="Science">
        <title>The Paleozoic origin of enzymatic lignin decomposition reconstructed from 31 fungal genomes.</title>
        <authorList>
            <person name="Floudas D."/>
            <person name="Binder M."/>
            <person name="Riley R."/>
            <person name="Barry K."/>
            <person name="Blanchette R.A."/>
            <person name="Henrissat B."/>
            <person name="Martinez A.T."/>
            <person name="Otillar R."/>
            <person name="Spatafora J.W."/>
            <person name="Yadav J.S."/>
            <person name="Aerts A."/>
            <person name="Benoit I."/>
            <person name="Boyd A."/>
            <person name="Carlson A."/>
            <person name="Copeland A."/>
            <person name="Coutinho P.M."/>
            <person name="de Vries R.P."/>
            <person name="Ferreira P."/>
            <person name="Findley K."/>
            <person name="Foster B."/>
            <person name="Gaskell J."/>
            <person name="Glotzer D."/>
            <person name="Gorecki P."/>
            <person name="Heitman J."/>
            <person name="Hesse C."/>
            <person name="Hori C."/>
            <person name="Igarashi K."/>
            <person name="Jurgens J.A."/>
            <person name="Kallen N."/>
            <person name="Kersten P."/>
            <person name="Kohler A."/>
            <person name="Kuees U."/>
            <person name="Kumar T.K.A."/>
            <person name="Kuo A."/>
            <person name="LaButti K."/>
            <person name="Larrondo L.F."/>
            <person name="Lindquist E."/>
            <person name="Ling A."/>
            <person name="Lombard V."/>
            <person name="Lucas S."/>
            <person name="Lundell T."/>
            <person name="Martin R."/>
            <person name="McLaughlin D.J."/>
            <person name="Morgenstern I."/>
            <person name="Morin E."/>
            <person name="Murat C."/>
            <person name="Nagy L.G."/>
            <person name="Nolan M."/>
            <person name="Ohm R.A."/>
            <person name="Patyshakuliyeva A."/>
            <person name="Rokas A."/>
            <person name="Ruiz-Duenas F.J."/>
            <person name="Sabat G."/>
            <person name="Salamov A."/>
            <person name="Samejima M."/>
            <person name="Schmutz J."/>
            <person name="Slot J.C."/>
            <person name="St John F."/>
            <person name="Stenlid J."/>
            <person name="Sun H."/>
            <person name="Sun S."/>
            <person name="Syed K."/>
            <person name="Tsang A."/>
            <person name="Wiebenga A."/>
            <person name="Young D."/>
            <person name="Pisabarro A."/>
            <person name="Eastwood D.C."/>
            <person name="Martin F."/>
            <person name="Cullen D."/>
            <person name="Grigoriev I.V."/>
            <person name="Hibbett D.S."/>
        </authorList>
    </citation>
    <scope>NUCLEOTIDE SEQUENCE [LARGE SCALE GENOMIC DNA]</scope>
    <source>
        <strain evidence="7 8">MD-104</strain>
    </source>
</reference>
<feature type="transmembrane region" description="Helical" evidence="6">
    <location>
        <begin position="139"/>
        <end position="160"/>
    </location>
</feature>
<evidence type="ECO:0000256" key="6">
    <source>
        <dbReference type="SAM" id="Phobius"/>
    </source>
</evidence>
<dbReference type="PANTHER" id="PTHR23507">
    <property type="entry name" value="ZGC:174356"/>
    <property type="match status" value="1"/>
</dbReference>
<feature type="transmembrane region" description="Helical" evidence="6">
    <location>
        <begin position="40"/>
        <end position="57"/>
    </location>
</feature>
<feature type="transmembrane region" description="Helical" evidence="6">
    <location>
        <begin position="420"/>
        <end position="441"/>
    </location>
</feature>
<dbReference type="SUPFAM" id="SSF103473">
    <property type="entry name" value="MFS general substrate transporter"/>
    <property type="match status" value="1"/>
</dbReference>
<dbReference type="GO" id="GO:0016020">
    <property type="term" value="C:membrane"/>
    <property type="evidence" value="ECO:0007669"/>
    <property type="project" value="UniProtKB-SubCell"/>
</dbReference>
<keyword evidence="4 6" id="KW-0472">Membrane</keyword>
<keyword evidence="3 6" id="KW-1133">Transmembrane helix</keyword>
<dbReference type="EMBL" id="KB467931">
    <property type="protein sequence ID" value="PCH37588.1"/>
    <property type="molecule type" value="Genomic_DNA"/>
</dbReference>
<accession>A0A2H3JIM0</accession>
<evidence type="ECO:0000256" key="3">
    <source>
        <dbReference type="ARBA" id="ARBA00022989"/>
    </source>
</evidence>
<feature type="compositionally biased region" description="Polar residues" evidence="5">
    <location>
        <begin position="1"/>
        <end position="13"/>
    </location>
</feature>
<dbReference type="Gene3D" id="1.20.1250.20">
    <property type="entry name" value="MFS general substrate transporter like domains"/>
    <property type="match status" value="1"/>
</dbReference>
<dbReference type="GO" id="GO:0022857">
    <property type="term" value="F:transmembrane transporter activity"/>
    <property type="evidence" value="ECO:0007669"/>
    <property type="project" value="TreeGrafter"/>
</dbReference>
<feature type="transmembrane region" description="Helical" evidence="6">
    <location>
        <begin position="337"/>
        <end position="358"/>
    </location>
</feature>
<protein>
    <submittedName>
        <fullName evidence="7">Uncharacterized protein</fullName>
    </submittedName>
</protein>
<evidence type="ECO:0000256" key="5">
    <source>
        <dbReference type="SAM" id="MobiDB-lite"/>
    </source>
</evidence>
<sequence>MTGEKSTTNSNDAASGRYEPKEQCDDGSCLSPSRATTSRVSSLVAGLVPIVLIIPFAETVPAIVATRVFRQEVCRSWYAAEDPGKIPLDGPIPHELCFAAGVEQRWGAVIELYRVIDRIGFLMGICLAYTVARKFEHKPVILTILGVSLLYNVVNAGLQSSFQSSEIANFALAQWAAFKAFVREQMLVFVGNLAIADMVSAEQRTVALSKFSAWATLGQMAEFICPMLVGFGLPSTKHAGLAFVCAAVLQAGCMLCVWFLLPAARPQYQSEKVPQRDVDGPQLQDLAQQHSLTGRRNWLLCSFAVYALMAGASRSFAVMTVSTSRLGRVSSMIELGAMLMLPMVGSIVAQMMLIPLAVKRFSRTLSARVRPQGEAPAQGEPVPNIPADALDRFNINIAMISLLVSAAALIVVSLAPSPAVHFIALFVFGLGAGHTPVMRSVIISMAGSSQKGFALAAMEVIMQLGLVLSTDVTSRFVALDSIPIYATTLVHGVQMLVAILALSIMKGSSRL</sequence>
<dbReference type="Proteomes" id="UP000218811">
    <property type="component" value="Unassembled WGS sequence"/>
</dbReference>
<feature type="region of interest" description="Disordered" evidence="5">
    <location>
        <begin position="1"/>
        <end position="26"/>
    </location>
</feature>
<evidence type="ECO:0000313" key="7">
    <source>
        <dbReference type="EMBL" id="PCH37588.1"/>
    </source>
</evidence>
<dbReference type="OrthoDB" id="3026777at2759"/>
<evidence type="ECO:0000256" key="4">
    <source>
        <dbReference type="ARBA" id="ARBA00023136"/>
    </source>
</evidence>
<feature type="transmembrane region" description="Helical" evidence="6">
    <location>
        <begin position="482"/>
        <end position="505"/>
    </location>
</feature>
<feature type="transmembrane region" description="Helical" evidence="6">
    <location>
        <begin position="453"/>
        <end position="470"/>
    </location>
</feature>
<evidence type="ECO:0000313" key="8">
    <source>
        <dbReference type="Proteomes" id="UP000218811"/>
    </source>
</evidence>
<evidence type="ECO:0000256" key="1">
    <source>
        <dbReference type="ARBA" id="ARBA00004141"/>
    </source>
</evidence>
<dbReference type="PANTHER" id="PTHR23507:SF1">
    <property type="entry name" value="FI18259P1-RELATED"/>
    <property type="match status" value="1"/>
</dbReference>
<name>A0A2H3JIM0_WOLCO</name>
<feature type="transmembrane region" description="Helical" evidence="6">
    <location>
        <begin position="298"/>
        <end position="317"/>
    </location>
</feature>
<comment type="subcellular location">
    <subcellularLocation>
        <location evidence="1">Membrane</location>
        <topology evidence="1">Multi-pass membrane protein</topology>
    </subcellularLocation>
</comment>
<evidence type="ECO:0000256" key="2">
    <source>
        <dbReference type="ARBA" id="ARBA00022692"/>
    </source>
</evidence>
<dbReference type="AlphaFoldDB" id="A0A2H3JIM0"/>
<gene>
    <name evidence="7" type="ORF">WOLCODRAFT_167613</name>
</gene>
<feature type="transmembrane region" description="Helical" evidence="6">
    <location>
        <begin position="393"/>
        <end position="414"/>
    </location>
</feature>
<proteinExistence type="predicted"/>
<dbReference type="InterPro" id="IPR036259">
    <property type="entry name" value="MFS_trans_sf"/>
</dbReference>
<organism evidence="7 8">
    <name type="scientific">Wolfiporia cocos (strain MD-104)</name>
    <name type="common">Brown rot fungus</name>
    <dbReference type="NCBI Taxonomy" id="742152"/>
    <lineage>
        <taxon>Eukaryota</taxon>
        <taxon>Fungi</taxon>
        <taxon>Dikarya</taxon>
        <taxon>Basidiomycota</taxon>
        <taxon>Agaricomycotina</taxon>
        <taxon>Agaricomycetes</taxon>
        <taxon>Polyporales</taxon>
        <taxon>Phaeolaceae</taxon>
        <taxon>Wolfiporia</taxon>
    </lineage>
</organism>
<keyword evidence="8" id="KW-1185">Reference proteome</keyword>